<evidence type="ECO:0000313" key="3">
    <source>
        <dbReference type="EMBL" id="MFC0394418.1"/>
    </source>
</evidence>
<dbReference type="Gene3D" id="3.40.50.1820">
    <property type="entry name" value="alpha/beta hydrolase"/>
    <property type="match status" value="1"/>
</dbReference>
<sequence>MPFISATTNNNGIQIHYYDSINYADHNLTPLLICPGLSETAEEYYDLLEFIFPRRGIALSFRGRGRSETPQTGYNLEEHVSDIEAVVEATGINEFHLLGISRGVSYALGYARKNENKIKSLLINDYPAEHRQMPHNWPDEYIHDYLIPFHRTDHIRPEVVQSIQRESQQTDLAYKSNYPVLVLRGGLEGSLLNETDLIKYRNMYSNLRVKKFDYSEHNIITTERELLYNSITDFLSSSEKRESIG</sequence>
<dbReference type="Pfam" id="PF00561">
    <property type="entry name" value="Abhydrolase_1"/>
    <property type="match status" value="1"/>
</dbReference>
<reference evidence="3 4" key="1">
    <citation type="submission" date="2024-09" db="EMBL/GenBank/DDBJ databases">
        <authorList>
            <person name="Sun Q."/>
            <person name="Mori K."/>
        </authorList>
    </citation>
    <scope>NUCLEOTIDE SEQUENCE [LARGE SCALE GENOMIC DNA]</scope>
    <source>
        <strain evidence="3 4">CCM 4839</strain>
    </source>
</reference>
<accession>A0ABV6JES7</accession>
<dbReference type="Proteomes" id="UP001589818">
    <property type="component" value="Unassembled WGS sequence"/>
</dbReference>
<keyword evidence="4" id="KW-1185">Reference proteome</keyword>
<evidence type="ECO:0000259" key="2">
    <source>
        <dbReference type="Pfam" id="PF00561"/>
    </source>
</evidence>
<evidence type="ECO:0000313" key="4">
    <source>
        <dbReference type="Proteomes" id="UP001589818"/>
    </source>
</evidence>
<protein>
    <submittedName>
        <fullName evidence="3">Alpha/beta fold hydrolase</fullName>
    </submittedName>
</protein>
<dbReference type="PANTHER" id="PTHR43798:SF31">
    <property type="entry name" value="AB HYDROLASE SUPERFAMILY PROTEIN YCLE"/>
    <property type="match status" value="1"/>
</dbReference>
<dbReference type="SUPFAM" id="SSF53474">
    <property type="entry name" value="alpha/beta-Hydrolases"/>
    <property type="match status" value="1"/>
</dbReference>
<comment type="caution">
    <text evidence="3">The sequence shown here is derived from an EMBL/GenBank/DDBJ whole genome shotgun (WGS) entry which is preliminary data.</text>
</comment>
<feature type="domain" description="AB hydrolase-1" evidence="2">
    <location>
        <begin position="30"/>
        <end position="135"/>
    </location>
</feature>
<dbReference type="EMBL" id="JBHLVF010000041">
    <property type="protein sequence ID" value="MFC0394418.1"/>
    <property type="molecule type" value="Genomic_DNA"/>
</dbReference>
<dbReference type="InterPro" id="IPR000073">
    <property type="entry name" value="AB_hydrolase_1"/>
</dbReference>
<dbReference type="RefSeq" id="WP_204815559.1">
    <property type="nucleotide sequence ID" value="NZ_JANHOF010000001.1"/>
</dbReference>
<dbReference type="GO" id="GO:0016787">
    <property type="term" value="F:hydrolase activity"/>
    <property type="evidence" value="ECO:0007669"/>
    <property type="project" value="UniProtKB-KW"/>
</dbReference>
<dbReference type="InterPro" id="IPR050266">
    <property type="entry name" value="AB_hydrolase_sf"/>
</dbReference>
<keyword evidence="1 3" id="KW-0378">Hydrolase</keyword>
<proteinExistence type="predicted"/>
<organism evidence="3 4">
    <name type="scientific">Paenibacillus mendelii</name>
    <dbReference type="NCBI Taxonomy" id="206163"/>
    <lineage>
        <taxon>Bacteria</taxon>
        <taxon>Bacillati</taxon>
        <taxon>Bacillota</taxon>
        <taxon>Bacilli</taxon>
        <taxon>Bacillales</taxon>
        <taxon>Paenibacillaceae</taxon>
        <taxon>Paenibacillus</taxon>
    </lineage>
</organism>
<dbReference type="InterPro" id="IPR029058">
    <property type="entry name" value="AB_hydrolase_fold"/>
</dbReference>
<gene>
    <name evidence="3" type="ORF">ACFFJ8_24055</name>
</gene>
<dbReference type="PANTHER" id="PTHR43798">
    <property type="entry name" value="MONOACYLGLYCEROL LIPASE"/>
    <property type="match status" value="1"/>
</dbReference>
<evidence type="ECO:0000256" key="1">
    <source>
        <dbReference type="ARBA" id="ARBA00022801"/>
    </source>
</evidence>
<name>A0ABV6JES7_9BACL</name>